<dbReference type="GO" id="GO:0005524">
    <property type="term" value="F:ATP binding"/>
    <property type="evidence" value="ECO:0007669"/>
    <property type="project" value="UniProtKB-KW"/>
</dbReference>
<dbReference type="InterPro" id="IPR003593">
    <property type="entry name" value="AAA+_ATPase"/>
</dbReference>
<dbReference type="CDD" id="cd03257">
    <property type="entry name" value="ABC_NikE_OppD_transporters"/>
    <property type="match status" value="1"/>
</dbReference>
<dbReference type="InterPro" id="IPR017871">
    <property type="entry name" value="ABC_transporter-like_CS"/>
</dbReference>
<evidence type="ECO:0000313" key="4">
    <source>
        <dbReference type="EMBL" id="CAA9559593.1"/>
    </source>
</evidence>
<dbReference type="PROSITE" id="PS00211">
    <property type="entry name" value="ABC_TRANSPORTER_1"/>
    <property type="match status" value="1"/>
</dbReference>
<dbReference type="Pfam" id="PF00005">
    <property type="entry name" value="ABC_tran"/>
    <property type="match status" value="1"/>
</dbReference>
<evidence type="ECO:0000256" key="1">
    <source>
        <dbReference type="ARBA" id="ARBA00022741"/>
    </source>
</evidence>
<sequence>MDASVRPSHTGVQKSPVDQTQPLLAVRNLNRTFGSGANAVAAVKDVSFELYPGEIVALVGESGSGKSTLARLLLRLLAPTSGEIQLLGKNVTHGPKTAYWREVQAVFQDPFASFNQFYSVRRVMLSALGVLQKQPTRAERDSRLRTALSQVGLSESLLEKRPYELSGGQRQRVMMARALMLAPQLLIADEPTSMLDASLRVSILNQLKDVRDATGTTLLLITHDLGQAYYVSDRLLVMYRGELVDTGPTEQVVAQSQHPYTRALIADVPTLH</sequence>
<keyword evidence="1" id="KW-0547">Nucleotide-binding</keyword>
<evidence type="ECO:0000256" key="2">
    <source>
        <dbReference type="ARBA" id="ARBA00022840"/>
    </source>
</evidence>
<proteinExistence type="predicted"/>
<dbReference type="PANTHER" id="PTHR43230:SF3">
    <property type="entry name" value="ABC-TYPE DIPEPTIDE_OLIGOPEPTIDE TRANSPORT SYSTEM, ATPASE COMPONENT"/>
    <property type="match status" value="1"/>
</dbReference>
<dbReference type="AlphaFoldDB" id="A0A6J4UVQ2"/>
<dbReference type="Gene3D" id="3.40.50.300">
    <property type="entry name" value="P-loop containing nucleotide triphosphate hydrolases"/>
    <property type="match status" value="1"/>
</dbReference>
<dbReference type="SUPFAM" id="SSF52540">
    <property type="entry name" value="P-loop containing nucleoside triphosphate hydrolases"/>
    <property type="match status" value="1"/>
</dbReference>
<accession>A0A6J4UVQ2</accession>
<dbReference type="InterPro" id="IPR003439">
    <property type="entry name" value="ABC_transporter-like_ATP-bd"/>
</dbReference>
<dbReference type="InterPro" id="IPR027417">
    <property type="entry name" value="P-loop_NTPase"/>
</dbReference>
<dbReference type="GO" id="GO:0016887">
    <property type="term" value="F:ATP hydrolysis activity"/>
    <property type="evidence" value="ECO:0007669"/>
    <property type="project" value="InterPro"/>
</dbReference>
<dbReference type="PROSITE" id="PS50893">
    <property type="entry name" value="ABC_TRANSPORTER_2"/>
    <property type="match status" value="1"/>
</dbReference>
<name>A0A6J4UVQ2_9DEIN</name>
<protein>
    <submittedName>
        <fullName evidence="4">Oligopeptide transport ATP-binding protein OppF</fullName>
    </submittedName>
</protein>
<keyword evidence="2 4" id="KW-0067">ATP-binding</keyword>
<dbReference type="EMBL" id="CADCWP010000035">
    <property type="protein sequence ID" value="CAA9559593.1"/>
    <property type="molecule type" value="Genomic_DNA"/>
</dbReference>
<dbReference type="PANTHER" id="PTHR43230">
    <property type="entry name" value="ABC-TYPE DIPEPTIDE/OLIGOPEPTIDE TRANSPORT SYSTEM, ATPASE COMPONENT"/>
    <property type="match status" value="1"/>
</dbReference>
<feature type="domain" description="ABC transporter" evidence="3">
    <location>
        <begin position="24"/>
        <end position="265"/>
    </location>
</feature>
<evidence type="ECO:0000259" key="3">
    <source>
        <dbReference type="PROSITE" id="PS50893"/>
    </source>
</evidence>
<organism evidence="4">
    <name type="scientific">uncultured Truepera sp</name>
    <dbReference type="NCBI Taxonomy" id="543023"/>
    <lineage>
        <taxon>Bacteria</taxon>
        <taxon>Thermotogati</taxon>
        <taxon>Deinococcota</taxon>
        <taxon>Deinococci</taxon>
        <taxon>Trueperales</taxon>
        <taxon>Trueperaceae</taxon>
        <taxon>Truepera</taxon>
        <taxon>environmental samples</taxon>
    </lineage>
</organism>
<gene>
    <name evidence="4" type="ORF">AVDCRST_MAG86-664</name>
</gene>
<dbReference type="SMART" id="SM00382">
    <property type="entry name" value="AAA"/>
    <property type="match status" value="1"/>
</dbReference>
<reference evidence="4" key="1">
    <citation type="submission" date="2020-02" db="EMBL/GenBank/DDBJ databases">
        <authorList>
            <person name="Meier V. D."/>
        </authorList>
    </citation>
    <scope>NUCLEOTIDE SEQUENCE</scope>
    <source>
        <strain evidence="4">AVDCRST_MAG86</strain>
    </source>
</reference>